<dbReference type="AlphaFoldDB" id="A0A9Y2MTN5"/>
<keyword evidence="4" id="KW-1185">Reference proteome</keyword>
<dbReference type="InterPro" id="IPR025736">
    <property type="entry name" value="PucR_C-HTH_dom"/>
</dbReference>
<dbReference type="InterPro" id="IPR029016">
    <property type="entry name" value="GAF-like_dom_sf"/>
</dbReference>
<dbReference type="KEGG" id="acab:QRX50_37340"/>
<comment type="similarity">
    <text evidence="1">Belongs to the CdaR family.</text>
</comment>
<dbReference type="InterPro" id="IPR003018">
    <property type="entry name" value="GAF"/>
</dbReference>
<name>A0A9Y2MTN5_9PSEU</name>
<dbReference type="InterPro" id="IPR051448">
    <property type="entry name" value="CdaR-like_regulators"/>
</dbReference>
<dbReference type="Proteomes" id="UP001236014">
    <property type="component" value="Chromosome"/>
</dbReference>
<dbReference type="InterPro" id="IPR041522">
    <property type="entry name" value="CdaR_GGDEF"/>
</dbReference>
<dbReference type="RefSeq" id="WP_285967775.1">
    <property type="nucleotide sequence ID" value="NZ_CP127294.1"/>
</dbReference>
<dbReference type="PANTHER" id="PTHR33744:SF1">
    <property type="entry name" value="DNA-BINDING TRANSCRIPTIONAL ACTIVATOR ADER"/>
    <property type="match status" value="1"/>
</dbReference>
<dbReference type="Pfam" id="PF17853">
    <property type="entry name" value="GGDEF_2"/>
    <property type="match status" value="1"/>
</dbReference>
<dbReference type="InterPro" id="IPR042070">
    <property type="entry name" value="PucR_C-HTH_sf"/>
</dbReference>
<evidence type="ECO:0000259" key="2">
    <source>
        <dbReference type="SMART" id="SM00065"/>
    </source>
</evidence>
<evidence type="ECO:0000313" key="4">
    <source>
        <dbReference type="Proteomes" id="UP001236014"/>
    </source>
</evidence>
<gene>
    <name evidence="3" type="ORF">QRX50_37340</name>
</gene>
<organism evidence="3 4">
    <name type="scientific">Amycolatopsis carbonis</name>
    <dbReference type="NCBI Taxonomy" id="715471"/>
    <lineage>
        <taxon>Bacteria</taxon>
        <taxon>Bacillati</taxon>
        <taxon>Actinomycetota</taxon>
        <taxon>Actinomycetes</taxon>
        <taxon>Pseudonocardiales</taxon>
        <taxon>Pseudonocardiaceae</taxon>
        <taxon>Amycolatopsis</taxon>
    </lineage>
</organism>
<reference evidence="3 4" key="1">
    <citation type="submission" date="2023-06" db="EMBL/GenBank/DDBJ databases">
        <authorList>
            <person name="Oyuntsetseg B."/>
            <person name="Kim S.B."/>
        </authorList>
    </citation>
    <scope>NUCLEOTIDE SEQUENCE [LARGE SCALE GENOMIC DNA]</scope>
    <source>
        <strain evidence="3 4">2-15</strain>
    </source>
</reference>
<dbReference type="EMBL" id="CP127294">
    <property type="protein sequence ID" value="WIX77033.1"/>
    <property type="molecule type" value="Genomic_DNA"/>
</dbReference>
<dbReference type="Gene3D" id="1.10.10.2840">
    <property type="entry name" value="PucR C-terminal helix-turn-helix domain"/>
    <property type="match status" value="1"/>
</dbReference>
<evidence type="ECO:0000313" key="3">
    <source>
        <dbReference type="EMBL" id="WIX77033.1"/>
    </source>
</evidence>
<dbReference type="Gene3D" id="3.30.450.40">
    <property type="match status" value="1"/>
</dbReference>
<dbReference type="Pfam" id="PF13556">
    <property type="entry name" value="HTH_30"/>
    <property type="match status" value="1"/>
</dbReference>
<dbReference type="SMART" id="SM00065">
    <property type="entry name" value="GAF"/>
    <property type="match status" value="1"/>
</dbReference>
<dbReference type="Pfam" id="PF13185">
    <property type="entry name" value="GAF_2"/>
    <property type="match status" value="1"/>
</dbReference>
<feature type="domain" description="GAF" evidence="2">
    <location>
        <begin position="90"/>
        <end position="240"/>
    </location>
</feature>
<dbReference type="PANTHER" id="PTHR33744">
    <property type="entry name" value="CARBOHYDRATE DIACID REGULATOR"/>
    <property type="match status" value="1"/>
</dbReference>
<accession>A0A9Y2MTN5</accession>
<protein>
    <submittedName>
        <fullName evidence="3">Helix-turn-helix domain-containing protein</fullName>
    </submittedName>
</protein>
<proteinExistence type="inferred from homology"/>
<dbReference type="SUPFAM" id="SSF55781">
    <property type="entry name" value="GAF domain-like"/>
    <property type="match status" value="1"/>
</dbReference>
<evidence type="ECO:0000256" key="1">
    <source>
        <dbReference type="ARBA" id="ARBA00006754"/>
    </source>
</evidence>
<sequence>MGDRIGHGSCLGRGHRHVMAVILRSHYSADEVCITHTSRRFGGAFAHQCKEDGIVAGGRAEHAESMSLLRRQRELASLYATAKSLTALGELDEVLQSIVHHAHDLMGTDFTYLSLVGDDGKLSARASEGTISAAFLAACIPADVGLGGKVLASRRPYWVRNYASATVIDHDVSFDRLVGTEKLVALLGVPLVIRGEAVGALFAADRTERSFEADEIALLIAFADHAAVALDNARLYEASRTALQDLQVAYRKIEDHMAVMERAQATHEVLTGAVLEGGTPGDVAQLLADQLGGSVTLLDRTGAVVVHRDSGVEPSPPPAEADLTEAVRTAHRSGRCTMSVDKAGVARSVAAIRAGDSHLGALAWSRKAGDVVDLDLRTLERATHVMGLLILKERAVADASERLSGELLTELMVGSPGIGAAQRVRARARGIDPDRLVLVLVAESATSSSTELSRHLHDIARDHCGLAGEHLGRATMILPSADDEQTVEEVQRRLRRAAGGPVVVVAERVTNHDWSRAFSLAGRCGAVMRALGHTDGGATAGRYALYAMVFDPERVRELDRFIAGSIGPLLDYDQRRGSDLVGTLTAYFVHRANVAATARALHVHVNTLLKRLDRAGTVLGQDWRDNDDLELQLGLRLHGLRAIAIASS</sequence>